<evidence type="ECO:0000313" key="1">
    <source>
        <dbReference type="EMBL" id="MEF2154990.1"/>
    </source>
</evidence>
<reference evidence="1 2" key="1">
    <citation type="submission" date="2024-01" db="EMBL/GenBank/DDBJ databases">
        <title>Novel species of the genus Luteimonas isolated from rivers.</title>
        <authorList>
            <person name="Lu H."/>
        </authorList>
    </citation>
    <scope>NUCLEOTIDE SEQUENCE [LARGE SCALE GENOMIC DNA]</scope>
    <source>
        <strain evidence="1 2">FXH3W</strain>
    </source>
</reference>
<comment type="caution">
    <text evidence="1">The sequence shown here is derived from an EMBL/GenBank/DDBJ whole genome shotgun (WGS) entry which is preliminary data.</text>
</comment>
<organism evidence="1 2">
    <name type="scientific">Aquilutibacter rugosus</name>
    <dbReference type="NCBI Taxonomy" id="3115820"/>
    <lineage>
        <taxon>Bacteria</taxon>
        <taxon>Pseudomonadati</taxon>
        <taxon>Pseudomonadota</taxon>
        <taxon>Gammaproteobacteria</taxon>
        <taxon>Lysobacterales</taxon>
        <taxon>Lysobacteraceae</taxon>
        <taxon>Aquilutibacter</taxon>
    </lineage>
</organism>
<gene>
    <name evidence="1" type="ORF">V3390_01880</name>
</gene>
<protein>
    <submittedName>
        <fullName evidence="1">Uncharacterized protein</fullName>
    </submittedName>
</protein>
<accession>A0ABU7UWM9</accession>
<keyword evidence="2" id="KW-1185">Reference proteome</keyword>
<sequence>MTAQVHERLILNGELTSLMTCPPLPLQHPRLYRRDPADVSWISGTTACWRGYIGTWEIRDGQLYLVSIEGTLGIRDGEAIHADWYSGTLVVPRGEMLNYVHMGFESTYEQELRLDIESGRVKNTTLIDNR</sequence>
<dbReference type="RefSeq" id="WP_331703130.1">
    <property type="nucleotide sequence ID" value="NZ_JAZHBO010000001.1"/>
</dbReference>
<dbReference type="Proteomes" id="UP001356170">
    <property type="component" value="Unassembled WGS sequence"/>
</dbReference>
<name>A0ABU7UWM9_9GAMM</name>
<dbReference type="EMBL" id="JAZHBO010000001">
    <property type="protein sequence ID" value="MEF2154990.1"/>
    <property type="molecule type" value="Genomic_DNA"/>
</dbReference>
<evidence type="ECO:0000313" key="2">
    <source>
        <dbReference type="Proteomes" id="UP001356170"/>
    </source>
</evidence>
<proteinExistence type="predicted"/>